<dbReference type="GO" id="GO:0052689">
    <property type="term" value="F:carboxylic ester hydrolase activity"/>
    <property type="evidence" value="ECO:0007669"/>
    <property type="project" value="UniProtKB-KW"/>
</dbReference>
<comment type="similarity">
    <text evidence="1 4">Belongs to the type-B carboxylesterase/lipase family.</text>
</comment>
<evidence type="ECO:0000259" key="5">
    <source>
        <dbReference type="Pfam" id="PF00135"/>
    </source>
</evidence>
<evidence type="ECO:0000256" key="4">
    <source>
        <dbReference type="RuleBase" id="RU361235"/>
    </source>
</evidence>
<accession>A0AAV5TIP8</accession>
<dbReference type="EC" id="3.1.1.-" evidence="4"/>
<sequence>SSEDCLYLNVFTPEVTGKYPVMVWIHGGAFIKGGAEAYHYKGAIRNFVSNDVVVVTIQYRLGPFGFFTTFTPEFPANVGIFDQILALRWIKENIGAFGGDPDQITLFGESAGAMSISSLSLSPLARGLFNRIILNSGAGLISHYVPNDVRGSTQRLRMAQWCDVAEDPISSRRARSRLQSCLASMSTEDILKFDADGSEFKWFPVKDGVIFPKDPESLSRSRPPYDALLLDMSVEYALFASEYHSGNISGVGRHSMKEALLDRFYGYLADEQLDQMIDILISNYKTSDLEDDDHLGWFKLVMEAISAERYTFRGRVEAQWLKDRGSRTYLARFSYDKRICGPQSAIPGYNPTTHFCEICYLWFSPEEWQKAANEGRITSRDLAVAENFARVYTQFAKDGTTGWEESGSDYRFMNIDDALSVMGDDWNGKNKYVFKE</sequence>
<keyword evidence="3 4" id="KW-0378">Hydrolase</keyword>
<keyword evidence="2" id="KW-0719">Serine esterase</keyword>
<feature type="domain" description="Carboxylesterase type B" evidence="5">
    <location>
        <begin position="2"/>
        <end position="400"/>
    </location>
</feature>
<dbReference type="PANTHER" id="PTHR43142:SF1">
    <property type="entry name" value="CARBOXYLIC ESTER HYDROLASE"/>
    <property type="match status" value="1"/>
</dbReference>
<dbReference type="PROSITE" id="PS00941">
    <property type="entry name" value="CARBOXYLESTERASE_B_2"/>
    <property type="match status" value="1"/>
</dbReference>
<evidence type="ECO:0000313" key="6">
    <source>
        <dbReference type="EMBL" id="GMS94235.1"/>
    </source>
</evidence>
<evidence type="ECO:0000313" key="7">
    <source>
        <dbReference type="Proteomes" id="UP001432027"/>
    </source>
</evidence>
<dbReference type="Pfam" id="PF00135">
    <property type="entry name" value="COesterase"/>
    <property type="match status" value="1"/>
</dbReference>
<keyword evidence="7" id="KW-1185">Reference proteome</keyword>
<protein>
    <recommendedName>
        <fullName evidence="4">Carboxylic ester hydrolase</fullName>
        <ecNumber evidence="4">3.1.1.-</ecNumber>
    </recommendedName>
</protein>
<evidence type="ECO:0000256" key="1">
    <source>
        <dbReference type="ARBA" id="ARBA00005964"/>
    </source>
</evidence>
<dbReference type="SUPFAM" id="SSF53474">
    <property type="entry name" value="alpha/beta-Hydrolases"/>
    <property type="match status" value="1"/>
</dbReference>
<dbReference type="PANTHER" id="PTHR43142">
    <property type="entry name" value="CARBOXYLIC ESTER HYDROLASE"/>
    <property type="match status" value="1"/>
</dbReference>
<organism evidence="6 7">
    <name type="scientific">Pristionchus entomophagus</name>
    <dbReference type="NCBI Taxonomy" id="358040"/>
    <lineage>
        <taxon>Eukaryota</taxon>
        <taxon>Metazoa</taxon>
        <taxon>Ecdysozoa</taxon>
        <taxon>Nematoda</taxon>
        <taxon>Chromadorea</taxon>
        <taxon>Rhabditida</taxon>
        <taxon>Rhabditina</taxon>
        <taxon>Diplogasteromorpha</taxon>
        <taxon>Diplogasteroidea</taxon>
        <taxon>Neodiplogasteridae</taxon>
        <taxon>Pristionchus</taxon>
    </lineage>
</organism>
<dbReference type="Proteomes" id="UP001432027">
    <property type="component" value="Unassembled WGS sequence"/>
</dbReference>
<proteinExistence type="inferred from homology"/>
<name>A0AAV5TIP8_9BILA</name>
<feature type="non-terminal residue" evidence="6">
    <location>
        <position position="436"/>
    </location>
</feature>
<dbReference type="InterPro" id="IPR019826">
    <property type="entry name" value="Carboxylesterase_B_AS"/>
</dbReference>
<reference evidence="6" key="1">
    <citation type="submission" date="2023-10" db="EMBL/GenBank/DDBJ databases">
        <title>Genome assembly of Pristionchus species.</title>
        <authorList>
            <person name="Yoshida K."/>
            <person name="Sommer R.J."/>
        </authorList>
    </citation>
    <scope>NUCLEOTIDE SEQUENCE</scope>
    <source>
        <strain evidence="6">RS0144</strain>
    </source>
</reference>
<dbReference type="InterPro" id="IPR002018">
    <property type="entry name" value="CarbesteraseB"/>
</dbReference>
<gene>
    <name evidence="6" type="ORF">PENTCL1PPCAC_16410</name>
</gene>
<evidence type="ECO:0000256" key="2">
    <source>
        <dbReference type="ARBA" id="ARBA00022487"/>
    </source>
</evidence>
<dbReference type="InterPro" id="IPR019819">
    <property type="entry name" value="Carboxylesterase_B_CS"/>
</dbReference>
<dbReference type="InterPro" id="IPR029058">
    <property type="entry name" value="AB_hydrolase_fold"/>
</dbReference>
<dbReference type="Gene3D" id="3.40.50.1820">
    <property type="entry name" value="alpha/beta hydrolase"/>
    <property type="match status" value="1"/>
</dbReference>
<dbReference type="AlphaFoldDB" id="A0AAV5TIP8"/>
<dbReference type="PROSITE" id="PS00122">
    <property type="entry name" value="CARBOXYLESTERASE_B_1"/>
    <property type="match status" value="1"/>
</dbReference>
<comment type="caution">
    <text evidence="6">The sequence shown here is derived from an EMBL/GenBank/DDBJ whole genome shotgun (WGS) entry which is preliminary data.</text>
</comment>
<evidence type="ECO:0000256" key="3">
    <source>
        <dbReference type="ARBA" id="ARBA00022801"/>
    </source>
</evidence>
<dbReference type="EMBL" id="BTSX01000004">
    <property type="protein sequence ID" value="GMS94235.1"/>
    <property type="molecule type" value="Genomic_DNA"/>
</dbReference>
<feature type="non-terminal residue" evidence="6">
    <location>
        <position position="1"/>
    </location>
</feature>